<dbReference type="GO" id="GO:0000287">
    <property type="term" value="F:magnesium ion binding"/>
    <property type="evidence" value="ECO:0007669"/>
    <property type="project" value="TreeGrafter"/>
</dbReference>
<dbReference type="PANTHER" id="PTHR46494:SF1">
    <property type="entry name" value="CORA FAMILY METAL ION TRANSPORTER (EUROFUNG)"/>
    <property type="match status" value="1"/>
</dbReference>
<keyword evidence="4 6" id="KW-0472">Membrane</keyword>
<dbReference type="EMBL" id="JQFZ01000150">
    <property type="protein sequence ID" value="KGO57274.1"/>
    <property type="molecule type" value="Genomic_DNA"/>
</dbReference>
<dbReference type="Gene3D" id="2.40.50.140">
    <property type="entry name" value="Nucleic acid-binding proteins"/>
    <property type="match status" value="1"/>
</dbReference>
<dbReference type="RefSeq" id="XP_016598962.1">
    <property type="nucleotide sequence ID" value="XM_016737526.1"/>
</dbReference>
<name>A0A0A2JV45_PENEN</name>
<dbReference type="PANTHER" id="PTHR46494">
    <property type="entry name" value="CORA FAMILY METAL ION TRANSPORTER (EUROFUNG)"/>
    <property type="match status" value="1"/>
</dbReference>
<evidence type="ECO:0000256" key="3">
    <source>
        <dbReference type="ARBA" id="ARBA00022989"/>
    </source>
</evidence>
<dbReference type="SUPFAM" id="SSF144083">
    <property type="entry name" value="Magnesium transport protein CorA, transmembrane region"/>
    <property type="match status" value="1"/>
</dbReference>
<sequence length="975" mass="110333">MGVDLFTRQIREARSFVANPEPDVVVQTMLGPVFRTYRLLDMDLSDGTVVAMTEKGDVKQHLPVLAQGSLIARIEDIFKDGRGSIRLLVVSEMGTGRELVIDYKRIDRGIRTEDKFSESPTTSDSDENEDESDDTKVDVYAFFEVGEESGVQMNADNEEAQRNTLFNPGRSFPDNSTAFDVHPIEFQGRTRLSFNVVASTTDSSPALFRWMYETNFPNPLGRYSLLTMHVSHMKRSMMQFNELKENAMSIPGLLYNEQRALDKLLQRVKNEYDHKPSPGTTGRFMKPGHLTETFPSKEIDTGVVSWLCIPYFRFDSLSNNLNISPNSYPTQSLLKDLLLKPERETKQVMSRMQPTETGKCLHVAQLWTIEMNNSLLITYGDLELSDFSDLEFQYLPTGQTDQPLKIRPRTIFVSFEKRVMWSLPVKDCITWPNFLSHFVELNTSRILFTHEGNPVEPSEYVNLLEGELDIRLVLNISEGSDIIFSEVKGGFTVFEWVAEVNTALQDDDGSDHDDADHGKGVRIRKRLAAMDKFLQSQEFDSRSYSSATLSDSDAVRGLFPETEPAASRAMRTAQAAESLYGFFAPPGFAGPVLKKYWGAVYFLIQNLQSDSQEDTSSVKGFCDQLIDLSMRIKPIKLLFSRIGLIKPPTDKSPHPLERAWMHLLMALIYIKRKPRRSRQHMDTCLGLLDLGITGVKDTFPKPVPQKPKVILPLDVATLIGFHLLDKKSPGMNIRLILDKYSKYLSGLKERVQLDQLDISHKEEIAFLQTQIKFIQERLADKREVLGALAVPTANTKIEIQREPQERKLLGDHAAHTLSKPGESGAVSETDDGSNSYSSGQQTPNSSLISLRSSFSKDCQDLIDQTAEGFSELMSQACTLEEMNEKKIQHDKSRQDFAIYAFTIVTIIFLPLNTVSSIFGMNTSDIRDIESGQWIYWAVAIPLTVIVMALTLFWAGELNIVYNLVKSFPRRRNVER</sequence>
<feature type="compositionally biased region" description="Acidic residues" evidence="5">
    <location>
        <begin position="124"/>
        <end position="133"/>
    </location>
</feature>
<dbReference type="InterPro" id="IPR002523">
    <property type="entry name" value="MgTranspt_CorA/ZnTranspt_ZntB"/>
</dbReference>
<feature type="compositionally biased region" description="Polar residues" evidence="5">
    <location>
        <begin position="832"/>
        <end position="844"/>
    </location>
</feature>
<dbReference type="GeneID" id="27672945"/>
<protein>
    <submittedName>
        <fullName evidence="7">Nucleic acid-binding, OB-fold</fullName>
    </submittedName>
</protein>
<proteinExistence type="predicted"/>
<comment type="subcellular location">
    <subcellularLocation>
        <location evidence="1">Cell membrane</location>
        <topology evidence="1">Multi-pass membrane protein</topology>
    </subcellularLocation>
</comment>
<organism evidence="7 8">
    <name type="scientific">Penicillium expansum</name>
    <name type="common">Blue mold rot fungus</name>
    <dbReference type="NCBI Taxonomy" id="27334"/>
    <lineage>
        <taxon>Eukaryota</taxon>
        <taxon>Fungi</taxon>
        <taxon>Dikarya</taxon>
        <taxon>Ascomycota</taxon>
        <taxon>Pezizomycotina</taxon>
        <taxon>Eurotiomycetes</taxon>
        <taxon>Eurotiomycetidae</taxon>
        <taxon>Eurotiales</taxon>
        <taxon>Aspergillaceae</taxon>
        <taxon>Penicillium</taxon>
    </lineage>
</organism>
<dbReference type="AlphaFoldDB" id="A0A0A2JV45"/>
<dbReference type="SUPFAM" id="SSF50249">
    <property type="entry name" value="Nucleic acid-binding proteins"/>
    <property type="match status" value="1"/>
</dbReference>
<evidence type="ECO:0000313" key="8">
    <source>
        <dbReference type="Proteomes" id="UP000030143"/>
    </source>
</evidence>
<reference evidence="7 8" key="1">
    <citation type="journal article" date="2015" name="Mol. Plant Microbe Interact.">
        <title>Genome, transcriptome, and functional analyses of Penicillium expansum provide new insights into secondary metabolism and pathogenicity.</title>
        <authorList>
            <person name="Ballester A.R."/>
            <person name="Marcet-Houben M."/>
            <person name="Levin E."/>
            <person name="Sela N."/>
            <person name="Selma-Lazaro C."/>
            <person name="Carmona L."/>
            <person name="Wisniewski M."/>
            <person name="Droby S."/>
            <person name="Gonzalez-Candelas L."/>
            <person name="Gabaldon T."/>
        </authorList>
    </citation>
    <scope>NUCLEOTIDE SEQUENCE [LARGE SCALE GENOMIC DNA]</scope>
    <source>
        <strain evidence="7 8">MD-8</strain>
    </source>
</reference>
<keyword evidence="2 6" id="KW-0812">Transmembrane</keyword>
<keyword evidence="3 6" id="KW-1133">Transmembrane helix</keyword>
<evidence type="ECO:0000256" key="6">
    <source>
        <dbReference type="SAM" id="Phobius"/>
    </source>
</evidence>
<gene>
    <name evidence="7" type="ORF">PEX2_002480</name>
</gene>
<accession>A0A0A2JV45</accession>
<evidence type="ECO:0000256" key="5">
    <source>
        <dbReference type="SAM" id="MobiDB-lite"/>
    </source>
</evidence>
<dbReference type="Proteomes" id="UP000030143">
    <property type="component" value="Unassembled WGS sequence"/>
</dbReference>
<feature type="region of interest" description="Disordered" evidence="5">
    <location>
        <begin position="114"/>
        <end position="134"/>
    </location>
</feature>
<dbReference type="InterPro" id="IPR012340">
    <property type="entry name" value="NA-bd_OB-fold"/>
</dbReference>
<dbReference type="Gene3D" id="1.20.58.340">
    <property type="entry name" value="Magnesium transport protein CorA, transmembrane region"/>
    <property type="match status" value="1"/>
</dbReference>
<dbReference type="STRING" id="27334.A0A0A2JV45"/>
<evidence type="ECO:0000313" key="7">
    <source>
        <dbReference type="EMBL" id="KGO57274.1"/>
    </source>
</evidence>
<dbReference type="GO" id="GO:0005886">
    <property type="term" value="C:plasma membrane"/>
    <property type="evidence" value="ECO:0007669"/>
    <property type="project" value="UniProtKB-SubCell"/>
</dbReference>
<dbReference type="GO" id="GO:0015095">
    <property type="term" value="F:magnesium ion transmembrane transporter activity"/>
    <property type="evidence" value="ECO:0007669"/>
    <property type="project" value="TreeGrafter"/>
</dbReference>
<comment type="caution">
    <text evidence="7">The sequence shown here is derived from an EMBL/GenBank/DDBJ whole genome shotgun (WGS) entry which is preliminary data.</text>
</comment>
<feature type="region of interest" description="Disordered" evidence="5">
    <location>
        <begin position="817"/>
        <end position="844"/>
    </location>
</feature>
<dbReference type="InterPro" id="IPR045863">
    <property type="entry name" value="CorA_TM1_TM2"/>
</dbReference>
<dbReference type="GO" id="GO:0015087">
    <property type="term" value="F:cobalt ion transmembrane transporter activity"/>
    <property type="evidence" value="ECO:0007669"/>
    <property type="project" value="TreeGrafter"/>
</dbReference>
<feature type="transmembrane region" description="Helical" evidence="6">
    <location>
        <begin position="933"/>
        <end position="961"/>
    </location>
</feature>
<dbReference type="Pfam" id="PF01544">
    <property type="entry name" value="CorA"/>
    <property type="match status" value="1"/>
</dbReference>
<keyword evidence="8" id="KW-1185">Reference proteome</keyword>
<evidence type="ECO:0000256" key="4">
    <source>
        <dbReference type="ARBA" id="ARBA00023136"/>
    </source>
</evidence>
<dbReference type="InterPro" id="IPR014722">
    <property type="entry name" value="Rib_uL2_dom2"/>
</dbReference>
<dbReference type="VEuPathDB" id="FungiDB:PEXP_061230"/>
<evidence type="ECO:0000256" key="2">
    <source>
        <dbReference type="ARBA" id="ARBA00022692"/>
    </source>
</evidence>
<dbReference type="GO" id="GO:0050897">
    <property type="term" value="F:cobalt ion binding"/>
    <property type="evidence" value="ECO:0007669"/>
    <property type="project" value="TreeGrafter"/>
</dbReference>
<evidence type="ECO:0000256" key="1">
    <source>
        <dbReference type="ARBA" id="ARBA00004651"/>
    </source>
</evidence>
<dbReference type="Gene3D" id="2.30.30.30">
    <property type="match status" value="1"/>
</dbReference>
<feature type="transmembrane region" description="Helical" evidence="6">
    <location>
        <begin position="896"/>
        <end position="921"/>
    </location>
</feature>
<dbReference type="HOGENOM" id="CLU_297920_0_0_1"/>